<organism evidence="2 4">
    <name type="scientific">Pandoraea pulmonicola</name>
    <dbReference type="NCBI Taxonomy" id="93221"/>
    <lineage>
        <taxon>Bacteria</taxon>
        <taxon>Pseudomonadati</taxon>
        <taxon>Pseudomonadota</taxon>
        <taxon>Betaproteobacteria</taxon>
        <taxon>Burkholderiales</taxon>
        <taxon>Burkholderiaceae</taxon>
        <taxon>Pandoraea</taxon>
    </lineage>
</organism>
<dbReference type="InterPro" id="IPR037203">
    <property type="entry name" value="T3SS_needle-like_sf"/>
</dbReference>
<dbReference type="Pfam" id="PF09392">
    <property type="entry name" value="T3SS_needle_F"/>
    <property type="match status" value="1"/>
</dbReference>
<evidence type="ECO:0000313" key="4">
    <source>
        <dbReference type="Proteomes" id="UP000254589"/>
    </source>
</evidence>
<dbReference type="EMBL" id="CP010310">
    <property type="protein sequence ID" value="AJC21253.1"/>
    <property type="molecule type" value="Genomic_DNA"/>
</dbReference>
<dbReference type="AlphaFoldDB" id="A0AAJ5CZS7"/>
<dbReference type="Proteomes" id="UP000254589">
    <property type="component" value="Unassembled WGS sequence"/>
</dbReference>
<proteinExistence type="predicted"/>
<gene>
    <name evidence="2" type="primary">mxiH_2</name>
    <name evidence="2" type="ORF">NCTC13159_01530</name>
    <name evidence="1" type="ORF">RO07_13545</name>
</gene>
<dbReference type="InterPro" id="IPR021123">
    <property type="entry name" value="T3SS_needle-like"/>
</dbReference>
<dbReference type="Proteomes" id="UP000035086">
    <property type="component" value="Chromosome"/>
</dbReference>
<accession>A0AAJ5CZS7</accession>
<dbReference type="SUPFAM" id="SSF140129">
    <property type="entry name" value="MxiH-like"/>
    <property type="match status" value="1"/>
</dbReference>
<name>A0AAJ5CZS7_PANPU</name>
<protein>
    <submittedName>
        <fullName evidence="2">Type III secretion apparatus needle protein</fullName>
    </submittedName>
</protein>
<evidence type="ECO:0000313" key="3">
    <source>
        <dbReference type="Proteomes" id="UP000035086"/>
    </source>
</evidence>
<evidence type="ECO:0000313" key="1">
    <source>
        <dbReference type="EMBL" id="AJC21253.1"/>
    </source>
</evidence>
<reference evidence="1" key="2">
    <citation type="submission" date="2016-11" db="EMBL/GenBank/DDBJ databases">
        <title>Complete Genome Sequencing of Pandoraea pulmonicola DSM 16583.</title>
        <authorList>
            <person name="Chan K.-G."/>
        </authorList>
    </citation>
    <scope>NUCLEOTIDE SEQUENCE</scope>
    <source>
        <strain evidence="1">DSM 16583</strain>
    </source>
</reference>
<evidence type="ECO:0000313" key="2">
    <source>
        <dbReference type="EMBL" id="SUA90051.1"/>
    </source>
</evidence>
<dbReference type="RefSeq" id="WP_039408621.1">
    <property type="nucleotide sequence ID" value="NZ_CP010310.2"/>
</dbReference>
<dbReference type="KEGG" id="ppul:RO07_13545"/>
<dbReference type="Gene3D" id="1.20.58.90">
    <property type="match status" value="1"/>
</dbReference>
<reference evidence="3" key="1">
    <citation type="submission" date="2014-12" db="EMBL/GenBank/DDBJ databases">
        <title>Complete Genome Sequencing of Pandoraea pulmonicola DSM 16583.</title>
        <authorList>
            <person name="Chan K.-G."/>
        </authorList>
    </citation>
    <scope>NUCLEOTIDE SEQUENCE [LARGE SCALE GENOMIC DNA]</scope>
    <source>
        <strain evidence="3">DSM 16583</strain>
    </source>
</reference>
<dbReference type="EMBL" id="UGSJ01000001">
    <property type="protein sequence ID" value="SUA90051.1"/>
    <property type="molecule type" value="Genomic_DNA"/>
</dbReference>
<dbReference type="GO" id="GO:0015031">
    <property type="term" value="P:protein transport"/>
    <property type="evidence" value="ECO:0007669"/>
    <property type="project" value="InterPro"/>
</dbReference>
<reference evidence="2 4" key="3">
    <citation type="submission" date="2018-06" db="EMBL/GenBank/DDBJ databases">
        <authorList>
            <consortium name="Pathogen Informatics"/>
            <person name="Doyle S."/>
        </authorList>
    </citation>
    <scope>NUCLEOTIDE SEQUENCE [LARGE SCALE GENOMIC DNA]</scope>
    <source>
        <strain evidence="2 4">NCTC13159</strain>
    </source>
</reference>
<sequence length="110" mass="12251">MSEMLRVIKAPVPGDDPVPDPNKKENFITRLFEKFAGATVESTKEKGKRHSFTDHLNEQIDELGTGDSSDPQKLARYQKAMMMFSVHTNAQASVIKGIGDVDKGVIRDFN</sequence>
<keyword evidence="3" id="KW-1185">Reference proteome</keyword>